<dbReference type="RefSeq" id="WP_385950678.1">
    <property type="nucleotide sequence ID" value="NZ_JBHSUB010000010.1"/>
</dbReference>
<feature type="domain" description="Cation efflux protein cytoplasmic" evidence="12">
    <location>
        <begin position="223"/>
        <end position="286"/>
    </location>
</feature>
<dbReference type="Proteomes" id="UP001596230">
    <property type="component" value="Unassembled WGS sequence"/>
</dbReference>
<evidence type="ECO:0000256" key="9">
    <source>
        <dbReference type="SAM" id="MobiDB-lite"/>
    </source>
</evidence>
<feature type="transmembrane region" description="Helical" evidence="10">
    <location>
        <begin position="49"/>
        <end position="67"/>
    </location>
</feature>
<feature type="transmembrane region" description="Helical" evidence="10">
    <location>
        <begin position="115"/>
        <end position="138"/>
    </location>
</feature>
<evidence type="ECO:0000256" key="10">
    <source>
        <dbReference type="SAM" id="Phobius"/>
    </source>
</evidence>
<feature type="transmembrane region" description="Helical" evidence="10">
    <location>
        <begin position="79"/>
        <end position="103"/>
    </location>
</feature>
<evidence type="ECO:0000256" key="5">
    <source>
        <dbReference type="ARBA" id="ARBA00022906"/>
    </source>
</evidence>
<name>A0ABW1VXL7_9GAMM</name>
<comment type="subcellular location">
    <subcellularLocation>
        <location evidence="1">Membrane</location>
        <topology evidence="1">Multi-pass membrane protein</topology>
    </subcellularLocation>
</comment>
<feature type="transmembrane region" description="Helical" evidence="10">
    <location>
        <begin position="184"/>
        <end position="201"/>
    </location>
</feature>
<dbReference type="Gene3D" id="1.20.1510.10">
    <property type="entry name" value="Cation efflux protein transmembrane domain"/>
    <property type="match status" value="1"/>
</dbReference>
<dbReference type="InterPro" id="IPR002524">
    <property type="entry name" value="Cation_efflux"/>
</dbReference>
<dbReference type="InterPro" id="IPR058533">
    <property type="entry name" value="Cation_efflux_TM"/>
</dbReference>
<evidence type="ECO:0000259" key="11">
    <source>
        <dbReference type="Pfam" id="PF01545"/>
    </source>
</evidence>
<dbReference type="InterPro" id="IPR027469">
    <property type="entry name" value="Cation_efflux_TMD_sf"/>
</dbReference>
<feature type="region of interest" description="Disordered" evidence="9">
    <location>
        <begin position="298"/>
        <end position="320"/>
    </location>
</feature>
<dbReference type="InterPro" id="IPR036837">
    <property type="entry name" value="Cation_efflux_CTD_sf"/>
</dbReference>
<evidence type="ECO:0000256" key="3">
    <source>
        <dbReference type="ARBA" id="ARBA00022448"/>
    </source>
</evidence>
<keyword evidence="6 10" id="KW-1133">Transmembrane helix</keyword>
<keyword evidence="4 10" id="KW-0812">Transmembrane</keyword>
<keyword evidence="7" id="KW-0406">Ion transport</keyword>
<evidence type="ECO:0000256" key="7">
    <source>
        <dbReference type="ARBA" id="ARBA00023065"/>
    </source>
</evidence>
<dbReference type="PANTHER" id="PTHR11562:SF17">
    <property type="entry name" value="RE54080P-RELATED"/>
    <property type="match status" value="1"/>
</dbReference>
<comment type="similarity">
    <text evidence="2">Belongs to the cation diffusion facilitator (CDF) transporter (TC 2.A.4) family. SLC30A subfamily.</text>
</comment>
<feature type="domain" description="Cation efflux protein transmembrane" evidence="11">
    <location>
        <begin position="17"/>
        <end position="209"/>
    </location>
</feature>
<accession>A0ABW1VXL7</accession>
<feature type="transmembrane region" description="Helical" evidence="10">
    <location>
        <begin position="17"/>
        <end position="37"/>
    </location>
</feature>
<evidence type="ECO:0000313" key="14">
    <source>
        <dbReference type="Proteomes" id="UP001596230"/>
    </source>
</evidence>
<keyword evidence="5" id="KW-0862">Zinc</keyword>
<dbReference type="Pfam" id="PF01545">
    <property type="entry name" value="Cation_efflux"/>
    <property type="match status" value="1"/>
</dbReference>
<evidence type="ECO:0000256" key="4">
    <source>
        <dbReference type="ARBA" id="ARBA00022692"/>
    </source>
</evidence>
<keyword evidence="14" id="KW-1185">Reference proteome</keyword>
<dbReference type="EMBL" id="JBHSUB010000010">
    <property type="protein sequence ID" value="MFC6378464.1"/>
    <property type="molecule type" value="Genomic_DNA"/>
</dbReference>
<evidence type="ECO:0000256" key="1">
    <source>
        <dbReference type="ARBA" id="ARBA00004141"/>
    </source>
</evidence>
<evidence type="ECO:0000256" key="2">
    <source>
        <dbReference type="ARBA" id="ARBA00008873"/>
    </source>
</evidence>
<dbReference type="Pfam" id="PF16916">
    <property type="entry name" value="ZT_dimer"/>
    <property type="match status" value="1"/>
</dbReference>
<dbReference type="NCBIfam" id="NF002923">
    <property type="entry name" value="PRK03557.1"/>
    <property type="match status" value="1"/>
</dbReference>
<protein>
    <submittedName>
        <fullName evidence="13">CDF family zinc transporter ZitB</fullName>
    </submittedName>
</protein>
<evidence type="ECO:0000256" key="6">
    <source>
        <dbReference type="ARBA" id="ARBA00022989"/>
    </source>
</evidence>
<dbReference type="InterPro" id="IPR050681">
    <property type="entry name" value="CDF/SLC30A"/>
</dbReference>
<keyword evidence="3" id="KW-0813">Transport</keyword>
<dbReference type="SUPFAM" id="SSF161111">
    <property type="entry name" value="Cation efflux protein transmembrane domain-like"/>
    <property type="match status" value="1"/>
</dbReference>
<evidence type="ECO:0000313" key="13">
    <source>
        <dbReference type="EMBL" id="MFC6378464.1"/>
    </source>
</evidence>
<keyword evidence="5" id="KW-0864">Zinc transport</keyword>
<organism evidence="13 14">
    <name type="scientific">Tatumella terrea</name>
    <dbReference type="NCBI Taxonomy" id="419007"/>
    <lineage>
        <taxon>Bacteria</taxon>
        <taxon>Pseudomonadati</taxon>
        <taxon>Pseudomonadota</taxon>
        <taxon>Gammaproteobacteria</taxon>
        <taxon>Enterobacterales</taxon>
        <taxon>Erwiniaceae</taxon>
        <taxon>Tatumella</taxon>
    </lineage>
</organism>
<evidence type="ECO:0000259" key="12">
    <source>
        <dbReference type="Pfam" id="PF16916"/>
    </source>
</evidence>
<dbReference type="SUPFAM" id="SSF160240">
    <property type="entry name" value="Cation efflux protein cytoplasmic domain-like"/>
    <property type="match status" value="1"/>
</dbReference>
<evidence type="ECO:0000256" key="8">
    <source>
        <dbReference type="ARBA" id="ARBA00023136"/>
    </source>
</evidence>
<reference evidence="14" key="1">
    <citation type="journal article" date="2019" name="Int. J. Syst. Evol. Microbiol.">
        <title>The Global Catalogue of Microorganisms (GCM) 10K type strain sequencing project: providing services to taxonomists for standard genome sequencing and annotation.</title>
        <authorList>
            <consortium name="The Broad Institute Genomics Platform"/>
            <consortium name="The Broad Institute Genome Sequencing Center for Infectious Disease"/>
            <person name="Wu L."/>
            <person name="Ma J."/>
        </authorList>
    </citation>
    <scope>NUCLEOTIDE SEQUENCE [LARGE SCALE GENOMIC DNA]</scope>
    <source>
        <strain evidence="14">CGMCC 1.18518</strain>
    </source>
</reference>
<feature type="compositionally biased region" description="Basic and acidic residues" evidence="9">
    <location>
        <begin position="305"/>
        <end position="320"/>
    </location>
</feature>
<dbReference type="InterPro" id="IPR027470">
    <property type="entry name" value="Cation_efflux_CTD"/>
</dbReference>
<sequence>MAHSHQHAPASVNRSRLLAAFIVTTLFMLVEVIGGWLSGSLALLADAGHMLTDAGALLLALLATHFSQRRPEKHQTFGLLRLTTVAAFVNALALLVIILLIVWEALLRFRSPQPVAGGLMLGIAVAGLLANILCFYLLKQGQGKENLNVRAAALHVLGDLLGSAGAIVAALLILWTGWTPFDPILSILVSLLVLNSARQLIRDSLRELLEHAPASIDIDKLSRQLTLNIAEIRNVHHVHLWQVGEKTLLTLHARVIPNYQQDALLGRIHNWLKENYSITHATVQLEYQECTQPECQLGTEAESGNDDHHHSRDYEGSLHH</sequence>
<gene>
    <name evidence="13" type="primary">zitB</name>
    <name evidence="13" type="ORF">ACFP9W_10290</name>
</gene>
<proteinExistence type="inferred from homology"/>
<feature type="transmembrane region" description="Helical" evidence="10">
    <location>
        <begin position="159"/>
        <end position="178"/>
    </location>
</feature>
<dbReference type="PANTHER" id="PTHR11562">
    <property type="entry name" value="CATION EFFLUX PROTEIN/ ZINC TRANSPORTER"/>
    <property type="match status" value="1"/>
</dbReference>
<dbReference type="NCBIfam" id="TIGR01297">
    <property type="entry name" value="CDF"/>
    <property type="match status" value="1"/>
</dbReference>
<keyword evidence="8 10" id="KW-0472">Membrane</keyword>
<comment type="caution">
    <text evidence="13">The sequence shown here is derived from an EMBL/GenBank/DDBJ whole genome shotgun (WGS) entry which is preliminary data.</text>
</comment>